<dbReference type="Gene3D" id="1.10.10.10">
    <property type="entry name" value="Winged helix-like DNA-binding domain superfamily/Winged helix DNA-binding domain"/>
    <property type="match status" value="1"/>
</dbReference>
<feature type="region of interest" description="Disordered" evidence="2">
    <location>
        <begin position="1"/>
        <end position="36"/>
    </location>
</feature>
<dbReference type="InterPro" id="IPR036388">
    <property type="entry name" value="WH-like_DNA-bd_sf"/>
</dbReference>
<dbReference type="AlphaFoldDB" id="A0A1N7CAZ1"/>
<dbReference type="Pfam" id="PF00480">
    <property type="entry name" value="ROK"/>
    <property type="match status" value="1"/>
</dbReference>
<protein>
    <submittedName>
        <fullName evidence="3">Sugar kinase of the NBD/HSP70 family, may contain an N-terminal HTH domain</fullName>
    </submittedName>
</protein>
<comment type="similarity">
    <text evidence="1">Belongs to the ROK (NagC/XylR) family.</text>
</comment>
<dbReference type="SUPFAM" id="SSF46785">
    <property type="entry name" value="Winged helix' DNA-binding domain"/>
    <property type="match status" value="1"/>
</dbReference>
<keyword evidence="4" id="KW-1185">Reference proteome</keyword>
<keyword evidence="3" id="KW-0418">Kinase</keyword>
<dbReference type="OrthoDB" id="3605644at2"/>
<evidence type="ECO:0000256" key="2">
    <source>
        <dbReference type="SAM" id="MobiDB-lite"/>
    </source>
</evidence>
<proteinExistence type="inferred from homology"/>
<gene>
    <name evidence="3" type="ORF">SAMN05445060_0007</name>
</gene>
<reference evidence="3 4" key="1">
    <citation type="submission" date="2017-01" db="EMBL/GenBank/DDBJ databases">
        <authorList>
            <person name="Mah S.A."/>
            <person name="Swanson W.J."/>
            <person name="Moy G.W."/>
            <person name="Vacquier V.D."/>
        </authorList>
    </citation>
    <scope>NUCLEOTIDE SEQUENCE [LARGE SCALE GENOMIC DNA]</scope>
    <source>
        <strain evidence="3 4">CPCC 203464</strain>
    </source>
</reference>
<sequence length="434" mass="45622">MSTTLDHLTTTSRSVPRTRPRPRTVGVGSVGTTRPLTKRTPTIHIATPQLHLSSRPSAVVLRTARLNGPVFRDTVAEQSGLSISTVNRQVSALLKAGLLRERADLAPAGAIGRPRLPFELNVAGFLTVGVHIGYKVTSITTHDLLHRVVGAIQIATPAGDSPEQVLTAIGVSARRFAARWPGKRLLWTGVAIGGRVHPDGSVDHPRLGWENAPVGKVLAETLGLPVSVASHVEAMAAAELVVNPTSPQVVEAGSFLYFYAREMVGIAFTVGGTVYTPTSGPPVIGHFPVGATRLLDPRHTGRLENTVSDTGIVEAAEAAGMSVESIEDVHEAARLGDNTAREILTERAEVLGRTVGLVADLFNPDHVILGGQAFTDSPSTLATVAKSVREVSATPTRDMRVSRSGATVQQQAAGAVSLDAVYSDPLEALALTGD</sequence>
<keyword evidence="3" id="KW-0808">Transferase</keyword>
<evidence type="ECO:0000256" key="1">
    <source>
        <dbReference type="ARBA" id="ARBA00006479"/>
    </source>
</evidence>
<dbReference type="STRING" id="1344003.SAMN05445060_0007"/>
<organism evidence="3 4">
    <name type="scientific">Williamsia sterculiae</name>
    <dbReference type="NCBI Taxonomy" id="1344003"/>
    <lineage>
        <taxon>Bacteria</taxon>
        <taxon>Bacillati</taxon>
        <taxon>Actinomycetota</taxon>
        <taxon>Actinomycetes</taxon>
        <taxon>Mycobacteriales</taxon>
        <taxon>Nocardiaceae</taxon>
        <taxon>Williamsia</taxon>
    </lineage>
</organism>
<dbReference type="Proteomes" id="UP000186218">
    <property type="component" value="Unassembled WGS sequence"/>
</dbReference>
<dbReference type="GO" id="GO:0016301">
    <property type="term" value="F:kinase activity"/>
    <property type="evidence" value="ECO:0007669"/>
    <property type="project" value="UniProtKB-KW"/>
</dbReference>
<dbReference type="InterPro" id="IPR000600">
    <property type="entry name" value="ROK"/>
</dbReference>
<dbReference type="Gene3D" id="3.30.420.40">
    <property type="match status" value="2"/>
</dbReference>
<dbReference type="InterPro" id="IPR043129">
    <property type="entry name" value="ATPase_NBD"/>
</dbReference>
<dbReference type="SUPFAM" id="SSF53067">
    <property type="entry name" value="Actin-like ATPase domain"/>
    <property type="match status" value="1"/>
</dbReference>
<evidence type="ECO:0000313" key="3">
    <source>
        <dbReference type="EMBL" id="SIR60673.1"/>
    </source>
</evidence>
<name>A0A1N7CAZ1_9NOCA</name>
<dbReference type="EMBL" id="FTNT01000001">
    <property type="protein sequence ID" value="SIR60673.1"/>
    <property type="molecule type" value="Genomic_DNA"/>
</dbReference>
<dbReference type="InterPro" id="IPR036390">
    <property type="entry name" value="WH_DNA-bd_sf"/>
</dbReference>
<dbReference type="PANTHER" id="PTHR18964:SF149">
    <property type="entry name" value="BIFUNCTIONAL UDP-N-ACETYLGLUCOSAMINE 2-EPIMERASE_N-ACETYLMANNOSAMINE KINASE"/>
    <property type="match status" value="1"/>
</dbReference>
<dbReference type="RefSeq" id="WP_143690132.1">
    <property type="nucleotide sequence ID" value="NZ_FTNT01000001.1"/>
</dbReference>
<accession>A0A1N7CAZ1</accession>
<evidence type="ECO:0000313" key="4">
    <source>
        <dbReference type="Proteomes" id="UP000186218"/>
    </source>
</evidence>
<dbReference type="PANTHER" id="PTHR18964">
    <property type="entry name" value="ROK (REPRESSOR, ORF, KINASE) FAMILY"/>
    <property type="match status" value="1"/>
</dbReference>